<keyword evidence="2" id="KW-1185">Reference proteome</keyword>
<name>A0A2T9Z9L7_9FUNG</name>
<dbReference type="GO" id="GO:0031047">
    <property type="term" value="P:regulatory ncRNA-mediated gene silencing"/>
    <property type="evidence" value="ECO:0007669"/>
    <property type="project" value="InterPro"/>
</dbReference>
<dbReference type="Pfam" id="PF09692">
    <property type="entry name" value="Arb1"/>
    <property type="match status" value="1"/>
</dbReference>
<accession>A0A2T9Z9L7</accession>
<evidence type="ECO:0000313" key="2">
    <source>
        <dbReference type="Proteomes" id="UP000245609"/>
    </source>
</evidence>
<organism evidence="1 2">
    <name type="scientific">Smittium megazygosporum</name>
    <dbReference type="NCBI Taxonomy" id="133381"/>
    <lineage>
        <taxon>Eukaryota</taxon>
        <taxon>Fungi</taxon>
        <taxon>Fungi incertae sedis</taxon>
        <taxon>Zoopagomycota</taxon>
        <taxon>Kickxellomycotina</taxon>
        <taxon>Harpellomycetes</taxon>
        <taxon>Harpellales</taxon>
        <taxon>Legeriomycetaceae</taxon>
        <taxon>Smittium</taxon>
    </lineage>
</organism>
<dbReference type="InterPro" id="IPR018606">
    <property type="entry name" value="Arb1"/>
</dbReference>
<dbReference type="AlphaFoldDB" id="A0A2T9Z9L7"/>
<protein>
    <submittedName>
        <fullName evidence="1">Uncharacterized protein</fullName>
    </submittedName>
</protein>
<reference evidence="1 2" key="1">
    <citation type="journal article" date="2018" name="MBio">
        <title>Comparative Genomics Reveals the Core Gene Toolbox for the Fungus-Insect Symbiosis.</title>
        <authorList>
            <person name="Wang Y."/>
            <person name="Stata M."/>
            <person name="Wang W."/>
            <person name="Stajich J.E."/>
            <person name="White M.M."/>
            <person name="Moncalvo J.M."/>
        </authorList>
    </citation>
    <scope>NUCLEOTIDE SEQUENCE [LARGE SCALE GENOMIC DNA]</scope>
    <source>
        <strain evidence="1 2">SC-DP-2</strain>
    </source>
</reference>
<dbReference type="GO" id="GO:0033167">
    <property type="term" value="C:ARC complex"/>
    <property type="evidence" value="ECO:0007669"/>
    <property type="project" value="InterPro"/>
</dbReference>
<dbReference type="EMBL" id="MBFS01001217">
    <property type="protein sequence ID" value="PVV01284.1"/>
    <property type="molecule type" value="Genomic_DNA"/>
</dbReference>
<proteinExistence type="predicted"/>
<gene>
    <name evidence="1" type="ORF">BB560_004304</name>
</gene>
<evidence type="ECO:0000313" key="1">
    <source>
        <dbReference type="EMBL" id="PVV01284.1"/>
    </source>
</evidence>
<dbReference type="OrthoDB" id="5541092at2759"/>
<comment type="caution">
    <text evidence="1">The sequence shown here is derived from an EMBL/GenBank/DDBJ whole genome shotgun (WGS) entry which is preliminary data.</text>
</comment>
<sequence>MDDVRAIYNSLNSNLSELLRAARAFYLSKRYITTKVDAKIFSEICKFGYIEFSQVVKYKNKHVKFSNKSDLVFNCLDRKLARVKKNKLSEQDMLQEFRAIMLDLIYEESGLEELEIEKLQDLQDQEEAILGSDGIIDIEYGTRLFLSFHMFMEQPFETHSAYNNVARILKLWLRFLSRNNVCPQFHPSIKNAISVCSLASKQLFSSLAISQLLPGKFSSAVLDNLSSQNTAPFDPKKLGFPQPMLDLYNSHFSNPVLASEYPTDIQILDIIPPFTLIASEYIRDTDDTTTNNTNTNTNINNPQFPLYFEKEIIDSVQKLLVIECTLSTLKNNSKFIHSVTAVWPSYTPFDYDPYENL</sequence>
<dbReference type="Proteomes" id="UP000245609">
    <property type="component" value="Unassembled WGS sequence"/>
</dbReference>